<dbReference type="InterPro" id="IPR024311">
    <property type="entry name" value="Lipocalin-like"/>
</dbReference>
<reference evidence="2 3" key="1">
    <citation type="journal article" date="2014" name="Int. J. Syst. Evol. Microbiol.">
        <title>Complete genome sequence of Corynebacterium casei LMG S-19264T (=DSM 44701T), isolated from a smear-ripened cheese.</title>
        <authorList>
            <consortium name="US DOE Joint Genome Institute (JGI-PGF)"/>
            <person name="Walter F."/>
            <person name="Albersmeier A."/>
            <person name="Kalinowski J."/>
            <person name="Ruckert C."/>
        </authorList>
    </citation>
    <scope>NUCLEOTIDE SEQUENCE [LARGE SCALE GENOMIC DNA]</scope>
    <source>
        <strain evidence="2 3">KCTC 12285</strain>
    </source>
</reference>
<proteinExistence type="predicted"/>
<evidence type="ECO:0000313" key="2">
    <source>
        <dbReference type="EMBL" id="GGX29308.1"/>
    </source>
</evidence>
<dbReference type="Proteomes" id="UP000601108">
    <property type="component" value="Unassembled WGS sequence"/>
</dbReference>
<dbReference type="Pfam" id="PF13924">
    <property type="entry name" value="Lipocalin_5"/>
    <property type="match status" value="1"/>
</dbReference>
<sequence length="145" mass="16998">MRNTKEQIIGSWKLNNFELKNLTVKKSIFPYGKNPIGILIFSNDGFMSVSVMTDNRNDFEIESLQMSSSEEKISAIETYLSYAGKWKLENDKIYVEIITSLLPNWKNGKHYRTFQLTDGTLSFQTPKIRQGDFEILVELDWRRFK</sequence>
<name>A0A918N5H3_9FLAO</name>
<gene>
    <name evidence="2" type="ORF">GCM10007384_33120</name>
</gene>
<evidence type="ECO:0000313" key="3">
    <source>
        <dbReference type="Proteomes" id="UP000601108"/>
    </source>
</evidence>
<protein>
    <recommendedName>
        <fullName evidence="1">Lipocalin-like domain-containing protein</fullName>
    </recommendedName>
</protein>
<organism evidence="2 3">
    <name type="scientific">Aquimarina muelleri</name>
    <dbReference type="NCBI Taxonomy" id="279356"/>
    <lineage>
        <taxon>Bacteria</taxon>
        <taxon>Pseudomonadati</taxon>
        <taxon>Bacteroidota</taxon>
        <taxon>Flavobacteriia</taxon>
        <taxon>Flavobacteriales</taxon>
        <taxon>Flavobacteriaceae</taxon>
        <taxon>Aquimarina</taxon>
    </lineage>
</organism>
<feature type="domain" description="Lipocalin-like" evidence="1">
    <location>
        <begin position="9"/>
        <end position="143"/>
    </location>
</feature>
<dbReference type="EMBL" id="BMWS01000027">
    <property type="protein sequence ID" value="GGX29308.1"/>
    <property type="molecule type" value="Genomic_DNA"/>
</dbReference>
<accession>A0A918N5H3</accession>
<evidence type="ECO:0000259" key="1">
    <source>
        <dbReference type="Pfam" id="PF13924"/>
    </source>
</evidence>
<dbReference type="RefSeq" id="WP_027413148.1">
    <property type="nucleotide sequence ID" value="NZ_BMWS01000027.1"/>
</dbReference>
<comment type="caution">
    <text evidence="2">The sequence shown here is derived from an EMBL/GenBank/DDBJ whole genome shotgun (WGS) entry which is preliminary data.</text>
</comment>
<keyword evidence="3" id="KW-1185">Reference proteome</keyword>
<dbReference type="AlphaFoldDB" id="A0A918N5H3"/>